<feature type="compositionally biased region" description="Acidic residues" evidence="1">
    <location>
        <begin position="53"/>
        <end position="62"/>
    </location>
</feature>
<dbReference type="Pfam" id="PF10551">
    <property type="entry name" value="MULE"/>
    <property type="match status" value="1"/>
</dbReference>
<feature type="compositionally biased region" description="Basic and acidic residues" evidence="1">
    <location>
        <begin position="1"/>
        <end position="37"/>
    </location>
</feature>
<evidence type="ECO:0000313" key="4">
    <source>
        <dbReference type="RefSeq" id="XP_056864115.1"/>
    </source>
</evidence>
<feature type="domain" description="MULE transposase" evidence="2">
    <location>
        <begin position="253"/>
        <end position="323"/>
    </location>
</feature>
<feature type="compositionally biased region" description="Basic and acidic residues" evidence="1">
    <location>
        <begin position="63"/>
        <end position="75"/>
    </location>
</feature>
<dbReference type="InterPro" id="IPR018289">
    <property type="entry name" value="MULE_transposase_dom"/>
</dbReference>
<evidence type="ECO:0000256" key="1">
    <source>
        <dbReference type="SAM" id="MobiDB-lite"/>
    </source>
</evidence>
<feature type="region of interest" description="Disordered" evidence="1">
    <location>
        <begin position="1"/>
        <end position="75"/>
    </location>
</feature>
<name>A0A9W3DK06_RAPSA</name>
<dbReference type="KEGG" id="rsz:130511235"/>
<dbReference type="GeneID" id="130511235"/>
<dbReference type="OrthoDB" id="1098305at2759"/>
<proteinExistence type="predicted"/>
<dbReference type="RefSeq" id="XP_056864115.1">
    <property type="nucleotide sequence ID" value="XM_057008135.1"/>
</dbReference>
<dbReference type="PANTHER" id="PTHR31973:SF187">
    <property type="entry name" value="MUTATOR TRANSPOSASE MUDRA PROTEIN"/>
    <property type="match status" value="1"/>
</dbReference>
<reference evidence="3" key="1">
    <citation type="journal article" date="2019" name="Database">
        <title>The radish genome database (RadishGD): an integrated information resource for radish genomics.</title>
        <authorList>
            <person name="Yu H.J."/>
            <person name="Baek S."/>
            <person name="Lee Y.J."/>
            <person name="Cho A."/>
            <person name="Mun J.H."/>
        </authorList>
    </citation>
    <scope>NUCLEOTIDE SEQUENCE [LARGE SCALE GENOMIC DNA]</scope>
    <source>
        <strain evidence="3">cv. WK10039</strain>
    </source>
</reference>
<dbReference type="AlphaFoldDB" id="A0A9W3DK06"/>
<organism evidence="3 4">
    <name type="scientific">Raphanus sativus</name>
    <name type="common">Radish</name>
    <name type="synonym">Raphanus raphanistrum var. sativus</name>
    <dbReference type="NCBI Taxonomy" id="3726"/>
    <lineage>
        <taxon>Eukaryota</taxon>
        <taxon>Viridiplantae</taxon>
        <taxon>Streptophyta</taxon>
        <taxon>Embryophyta</taxon>
        <taxon>Tracheophyta</taxon>
        <taxon>Spermatophyta</taxon>
        <taxon>Magnoliopsida</taxon>
        <taxon>eudicotyledons</taxon>
        <taxon>Gunneridae</taxon>
        <taxon>Pentapetalae</taxon>
        <taxon>rosids</taxon>
        <taxon>malvids</taxon>
        <taxon>Brassicales</taxon>
        <taxon>Brassicaceae</taxon>
        <taxon>Brassiceae</taxon>
        <taxon>Raphanus</taxon>
    </lineage>
</organism>
<sequence length="324" mass="37673">MTDKERETELREENAEEREAVRNDEGVVLVGDERGEIESADTMVETEKKDLEGGYETEDEEDMKSGKREKMDEAEDTLGRFEYEIEESVADFEDEIPTERNEIPESSDDSSEDEIDKWLLKTKYKYHSCTPNGKCKLLKSPVIARLFLDKLRQKADLMPEEIQQIIKEKWKIVSTRNQCQRGRLLALKWLEKEYEEQFAHLRGYTHEIMVTNQGSTAIVDTYKNKAGEDVFKGFYVCFGVLRDTWRGYCRPIIRLDGTFLKRAVKGVLLTAVGHDANNQIYPIAWAVVQSETTDSWLWFIKKIKDDLVLQDGNRFVIISDRSKD</sequence>
<dbReference type="Proteomes" id="UP000504610">
    <property type="component" value="Chromosome 4"/>
</dbReference>
<dbReference type="PANTHER" id="PTHR31973">
    <property type="entry name" value="POLYPROTEIN, PUTATIVE-RELATED"/>
    <property type="match status" value="1"/>
</dbReference>
<evidence type="ECO:0000259" key="2">
    <source>
        <dbReference type="Pfam" id="PF10551"/>
    </source>
</evidence>
<evidence type="ECO:0000313" key="3">
    <source>
        <dbReference type="Proteomes" id="UP000504610"/>
    </source>
</evidence>
<keyword evidence="3" id="KW-1185">Reference proteome</keyword>
<protein>
    <submittedName>
        <fullName evidence="4">Uncharacterized protein LOC130511235</fullName>
    </submittedName>
</protein>
<reference evidence="4" key="2">
    <citation type="submission" date="2025-08" db="UniProtKB">
        <authorList>
            <consortium name="RefSeq"/>
        </authorList>
    </citation>
    <scope>IDENTIFICATION</scope>
    <source>
        <tissue evidence="4">Leaf</tissue>
    </source>
</reference>
<gene>
    <name evidence="4" type="primary">LOC130511235</name>
</gene>
<accession>A0A9W3DK06</accession>
<feature type="region of interest" description="Disordered" evidence="1">
    <location>
        <begin position="91"/>
        <end position="112"/>
    </location>
</feature>